<dbReference type="PANTHER" id="PTHR32024:SF1">
    <property type="entry name" value="KTR SYSTEM POTASSIUM UPTAKE PROTEIN B"/>
    <property type="match status" value="1"/>
</dbReference>
<dbReference type="Pfam" id="PF02386">
    <property type="entry name" value="TrkH"/>
    <property type="match status" value="1"/>
</dbReference>
<dbReference type="GO" id="GO:0015379">
    <property type="term" value="F:potassium:chloride symporter activity"/>
    <property type="evidence" value="ECO:0007669"/>
    <property type="project" value="InterPro"/>
</dbReference>
<keyword evidence="8" id="KW-0406">Ion transport</keyword>
<evidence type="ECO:0000256" key="5">
    <source>
        <dbReference type="ARBA" id="ARBA00022692"/>
    </source>
</evidence>
<dbReference type="EMBL" id="MKZS01000001">
    <property type="protein sequence ID" value="OLT58897.1"/>
    <property type="molecule type" value="Genomic_DNA"/>
</dbReference>
<feature type="transmembrane region" description="Helical" evidence="10">
    <location>
        <begin position="33"/>
        <end position="55"/>
    </location>
</feature>
<keyword evidence="5 10" id="KW-0812">Transmembrane</keyword>
<comment type="subcellular location">
    <subcellularLocation>
        <location evidence="1">Cell membrane</location>
        <topology evidence="1">Multi-pass membrane protein</topology>
    </subcellularLocation>
</comment>
<evidence type="ECO:0000256" key="1">
    <source>
        <dbReference type="ARBA" id="ARBA00004651"/>
    </source>
</evidence>
<keyword evidence="3" id="KW-1003">Cell membrane</keyword>
<dbReference type="RefSeq" id="WP_075897760.1">
    <property type="nucleotide sequence ID" value="NZ_MKZS01000001.1"/>
</dbReference>
<evidence type="ECO:0000256" key="4">
    <source>
        <dbReference type="ARBA" id="ARBA00022538"/>
    </source>
</evidence>
<dbReference type="InterPro" id="IPR004772">
    <property type="entry name" value="TrkH"/>
</dbReference>
<dbReference type="AlphaFoldDB" id="A0A1U7MYW3"/>
<organism evidence="11 12">
    <name type="scientific">Moorena bouillonii PNG</name>
    <dbReference type="NCBI Taxonomy" id="568701"/>
    <lineage>
        <taxon>Bacteria</taxon>
        <taxon>Bacillati</taxon>
        <taxon>Cyanobacteriota</taxon>
        <taxon>Cyanophyceae</taxon>
        <taxon>Coleofasciculales</taxon>
        <taxon>Coleofasciculaceae</taxon>
        <taxon>Moorena</taxon>
    </lineage>
</organism>
<protein>
    <submittedName>
        <fullName evidence="11">ATPase</fullName>
    </submittedName>
</protein>
<sequence>MTIPRTICLGFLSVIAIGTLLLMMPFAASDGTWTHPMVALFTSTSAVCVTGLVVVDTGSYFSFWGQLIVLGLFQIGGLGYMTTTTFLILLLGRKFKLKQKIAIQQALDRQGLQDSAALIRSIIATAIIFEITGIFLLLLVFVPDYGLYQGLWLAIFHSISAWNNAGFSLFPDSLTSYQSSLLLNLVITTLIICGGIGQQVIFEFYLWLRDRILRRRQSLEFSLNFKVVTSTTLFLLIVGAIAFLLIEFNNYNTLGSSTLLSDKFLQAWFQSVTTRTAGFNTIDLGKMTTAGLFITIAMMFFGASPGGTGGGIKTTTVRILVSSTKAILQGKEEVYLYKRQVPTELILKAIGVLVGSFATVILSTLLISLAEPTLDFIEILFEVVSAFATVGLSTGITPDVSTWAKLVLIGTMYIGRVGVLLLMASLLGEPRPSSVHYPEENLLVG</sequence>
<evidence type="ECO:0000256" key="6">
    <source>
        <dbReference type="ARBA" id="ARBA00022958"/>
    </source>
</evidence>
<feature type="transmembrane region" description="Helical" evidence="10">
    <location>
        <begin position="67"/>
        <end position="91"/>
    </location>
</feature>
<evidence type="ECO:0000256" key="7">
    <source>
        <dbReference type="ARBA" id="ARBA00022989"/>
    </source>
</evidence>
<gene>
    <name evidence="11" type="ORF">BJP37_07425</name>
</gene>
<feature type="transmembrane region" description="Helical" evidence="10">
    <location>
        <begin position="182"/>
        <end position="206"/>
    </location>
</feature>
<name>A0A1U7MYW3_9CYAN</name>
<keyword evidence="2" id="KW-0813">Transport</keyword>
<feature type="transmembrane region" description="Helical" evidence="10">
    <location>
        <begin position="227"/>
        <end position="246"/>
    </location>
</feature>
<dbReference type="GO" id="GO:0005886">
    <property type="term" value="C:plasma membrane"/>
    <property type="evidence" value="ECO:0007669"/>
    <property type="project" value="UniProtKB-SubCell"/>
</dbReference>
<keyword evidence="6" id="KW-0630">Potassium</keyword>
<dbReference type="InterPro" id="IPR003445">
    <property type="entry name" value="Cat_transpt"/>
</dbReference>
<dbReference type="Proteomes" id="UP000186657">
    <property type="component" value="Unassembled WGS sequence"/>
</dbReference>
<feature type="transmembrane region" description="Helical" evidence="10">
    <location>
        <begin position="117"/>
        <end position="139"/>
    </location>
</feature>
<keyword evidence="7 10" id="KW-1133">Transmembrane helix</keyword>
<feature type="transmembrane region" description="Helical" evidence="10">
    <location>
        <begin position="376"/>
        <end position="394"/>
    </location>
</feature>
<evidence type="ECO:0000256" key="8">
    <source>
        <dbReference type="ARBA" id="ARBA00023065"/>
    </source>
</evidence>
<dbReference type="NCBIfam" id="TIGR00933">
    <property type="entry name" value="2a38"/>
    <property type="match status" value="1"/>
</dbReference>
<keyword evidence="12" id="KW-1185">Reference proteome</keyword>
<accession>A0A1U7MYW3</accession>
<feature type="transmembrane region" description="Helical" evidence="10">
    <location>
        <begin position="406"/>
        <end position="427"/>
    </location>
</feature>
<evidence type="ECO:0000256" key="9">
    <source>
        <dbReference type="ARBA" id="ARBA00023136"/>
    </source>
</evidence>
<reference evidence="11 12" key="1">
    <citation type="submission" date="2016-10" db="EMBL/GenBank/DDBJ databases">
        <title>Comparative genomics uncovers the prolific and rare metabolic potential of the cyanobacterial genus Moorea.</title>
        <authorList>
            <person name="Leao T."/>
            <person name="Castelao G."/>
            <person name="Korobeynikov A."/>
            <person name="Monroe E.A."/>
            <person name="Podell S."/>
            <person name="Glukhov E."/>
            <person name="Allen E."/>
            <person name="Gerwick W.H."/>
            <person name="Gerwick L."/>
        </authorList>
    </citation>
    <scope>NUCLEOTIDE SEQUENCE [LARGE SCALE GENOMIC DNA]</scope>
    <source>
        <strain evidence="11 12">PNG5-198</strain>
    </source>
</reference>
<evidence type="ECO:0000313" key="11">
    <source>
        <dbReference type="EMBL" id="OLT58897.1"/>
    </source>
</evidence>
<feature type="transmembrane region" description="Helical" evidence="10">
    <location>
        <begin position="284"/>
        <end position="303"/>
    </location>
</feature>
<feature type="transmembrane region" description="Helical" evidence="10">
    <location>
        <begin position="345"/>
        <end position="370"/>
    </location>
</feature>
<evidence type="ECO:0000313" key="12">
    <source>
        <dbReference type="Proteomes" id="UP000186657"/>
    </source>
</evidence>
<dbReference type="PANTHER" id="PTHR32024">
    <property type="entry name" value="TRK SYSTEM POTASSIUM UPTAKE PROTEIN TRKG-RELATED"/>
    <property type="match status" value="1"/>
</dbReference>
<evidence type="ECO:0000256" key="3">
    <source>
        <dbReference type="ARBA" id="ARBA00022475"/>
    </source>
</evidence>
<feature type="transmembrane region" description="Helical" evidence="10">
    <location>
        <begin position="7"/>
        <end position="27"/>
    </location>
</feature>
<comment type="caution">
    <text evidence="11">The sequence shown here is derived from an EMBL/GenBank/DDBJ whole genome shotgun (WGS) entry which is preliminary data.</text>
</comment>
<keyword evidence="9 10" id="KW-0472">Membrane</keyword>
<evidence type="ECO:0000256" key="2">
    <source>
        <dbReference type="ARBA" id="ARBA00022448"/>
    </source>
</evidence>
<proteinExistence type="predicted"/>
<feature type="transmembrane region" description="Helical" evidence="10">
    <location>
        <begin position="151"/>
        <end position="170"/>
    </location>
</feature>
<keyword evidence="4" id="KW-0633">Potassium transport</keyword>
<evidence type="ECO:0000256" key="10">
    <source>
        <dbReference type="SAM" id="Phobius"/>
    </source>
</evidence>